<feature type="region of interest" description="Disordered" evidence="1">
    <location>
        <begin position="187"/>
        <end position="239"/>
    </location>
</feature>
<feature type="compositionally biased region" description="Low complexity" evidence="1">
    <location>
        <begin position="187"/>
        <end position="201"/>
    </location>
</feature>
<dbReference type="OrthoDB" id="5455571at2"/>
<sequence length="239" mass="23596">MSLRSFAAPVALATLIACLPGCGAMKFASSEPAGQDSVAAGNAAFDQKDYGRACQELSKAGAGAGAETLTRAGVACAKAGQDKAETSFKAALSANPAYAPAMEGLGQTALSLGDPARARDVLEAAAKAGGHDPRAAMALGDAWLLSGQCDKAQAAYQDALRRDGGLSQAKSRLEATRLLCGTKKASGASAATPASGATSPGYSGSTLPSGSTQPAAPASAKDPGKPAKPATKTIDLNDI</sequence>
<gene>
    <name evidence="3" type="ORF">GTA51_00425</name>
</gene>
<name>A0A7C9IUK3_9BACT</name>
<dbReference type="EMBL" id="WVUD01000001">
    <property type="protein sequence ID" value="MYL81602.1"/>
    <property type="molecule type" value="Genomic_DNA"/>
</dbReference>
<dbReference type="Gene3D" id="1.25.40.10">
    <property type="entry name" value="Tetratricopeptide repeat domain"/>
    <property type="match status" value="1"/>
</dbReference>
<keyword evidence="2" id="KW-0732">Signal</keyword>
<dbReference type="RefSeq" id="WP_160957761.1">
    <property type="nucleotide sequence ID" value="NZ_WVUD01000001.1"/>
</dbReference>
<feature type="signal peptide" evidence="2">
    <location>
        <begin position="1"/>
        <end position="23"/>
    </location>
</feature>
<feature type="compositionally biased region" description="Polar residues" evidence="1">
    <location>
        <begin position="202"/>
        <end position="214"/>
    </location>
</feature>
<dbReference type="SMART" id="SM00028">
    <property type="entry name" value="TPR"/>
    <property type="match status" value="3"/>
</dbReference>
<comment type="caution">
    <text evidence="3">The sequence shown here is derived from an EMBL/GenBank/DDBJ whole genome shotgun (WGS) entry which is preliminary data.</text>
</comment>
<evidence type="ECO:0000313" key="3">
    <source>
        <dbReference type="EMBL" id="MYL81602.1"/>
    </source>
</evidence>
<proteinExistence type="predicted"/>
<dbReference type="SUPFAM" id="SSF48452">
    <property type="entry name" value="TPR-like"/>
    <property type="match status" value="1"/>
</dbReference>
<keyword evidence="4" id="KW-1185">Reference proteome</keyword>
<evidence type="ECO:0000313" key="4">
    <source>
        <dbReference type="Proteomes" id="UP000482487"/>
    </source>
</evidence>
<dbReference type="InterPro" id="IPR019734">
    <property type="entry name" value="TPR_rpt"/>
</dbReference>
<evidence type="ECO:0000256" key="2">
    <source>
        <dbReference type="SAM" id="SignalP"/>
    </source>
</evidence>
<accession>A0A7C9IUK3</accession>
<dbReference type="InterPro" id="IPR011990">
    <property type="entry name" value="TPR-like_helical_dom_sf"/>
</dbReference>
<feature type="chain" id="PRO_5028983466" evidence="2">
    <location>
        <begin position="24"/>
        <end position="239"/>
    </location>
</feature>
<dbReference type="AlphaFoldDB" id="A0A7C9IUK3"/>
<dbReference type="PROSITE" id="PS51257">
    <property type="entry name" value="PROKAR_LIPOPROTEIN"/>
    <property type="match status" value="1"/>
</dbReference>
<dbReference type="Pfam" id="PF13432">
    <property type="entry name" value="TPR_16"/>
    <property type="match status" value="1"/>
</dbReference>
<evidence type="ECO:0000256" key="1">
    <source>
        <dbReference type="SAM" id="MobiDB-lite"/>
    </source>
</evidence>
<protein>
    <submittedName>
        <fullName evidence="3">Tetratricopeptide repeat protein</fullName>
    </submittedName>
</protein>
<dbReference type="Proteomes" id="UP000482487">
    <property type="component" value="Unassembled WGS sequence"/>
</dbReference>
<organism evidence="3 4">
    <name type="scientific">Solidesulfovibrio aerotolerans</name>
    <dbReference type="NCBI Taxonomy" id="295255"/>
    <lineage>
        <taxon>Bacteria</taxon>
        <taxon>Pseudomonadati</taxon>
        <taxon>Thermodesulfobacteriota</taxon>
        <taxon>Desulfovibrionia</taxon>
        <taxon>Desulfovibrionales</taxon>
        <taxon>Desulfovibrionaceae</taxon>
        <taxon>Solidesulfovibrio</taxon>
    </lineage>
</organism>
<reference evidence="3 4" key="1">
    <citation type="submission" date="2020-01" db="EMBL/GenBank/DDBJ databases">
        <title>Genome sequence of Desulfovibrio aerotolerans DSM 16695(T).</title>
        <authorList>
            <person name="Karnachuk O."/>
            <person name="Avakyan M."/>
            <person name="Mardanov A."/>
            <person name="Kadnikov V."/>
            <person name="Ravin N."/>
        </authorList>
    </citation>
    <scope>NUCLEOTIDE SEQUENCE [LARGE SCALE GENOMIC DNA]</scope>
    <source>
        <strain evidence="3 4">DSM 16695</strain>
    </source>
</reference>